<evidence type="ECO:0000256" key="2">
    <source>
        <dbReference type="ARBA" id="ARBA00004406"/>
    </source>
</evidence>
<evidence type="ECO:0000256" key="18">
    <source>
        <dbReference type="SAM" id="SignalP"/>
    </source>
</evidence>
<evidence type="ECO:0000256" key="7">
    <source>
        <dbReference type="ARBA" id="ARBA00022824"/>
    </source>
</evidence>
<feature type="binding site" evidence="14">
    <location>
        <position position="130"/>
    </location>
    <ligand>
        <name>GTP</name>
        <dbReference type="ChEBI" id="CHEBI:37565"/>
    </ligand>
</feature>
<keyword evidence="4 17" id="KW-0813">Transport</keyword>
<dbReference type="InterPro" id="IPR005225">
    <property type="entry name" value="Small_GTP-bd"/>
</dbReference>
<dbReference type="InterPro" id="IPR027417">
    <property type="entry name" value="P-loop_NTPase"/>
</dbReference>
<evidence type="ECO:0000256" key="16">
    <source>
        <dbReference type="PIRSR" id="PIRSR606689-2"/>
    </source>
</evidence>
<feature type="signal peptide" evidence="18">
    <location>
        <begin position="1"/>
        <end position="17"/>
    </location>
</feature>
<feature type="binding site" evidence="15">
    <location>
        <begin position="27"/>
        <end position="34"/>
    </location>
    <ligand>
        <name>GTP</name>
        <dbReference type="ChEBI" id="CHEBI:37565"/>
    </ligand>
</feature>
<evidence type="ECO:0000256" key="14">
    <source>
        <dbReference type="PIRSR" id="PIRSR606687-2"/>
    </source>
</evidence>
<name>F2UKA8_SALR5</name>
<dbReference type="GO" id="GO:0046872">
    <property type="term" value="F:metal ion binding"/>
    <property type="evidence" value="ECO:0007669"/>
    <property type="project" value="UniProtKB-KW"/>
</dbReference>
<keyword evidence="20" id="KW-1185">Reference proteome</keyword>
<evidence type="ECO:0000256" key="8">
    <source>
        <dbReference type="ARBA" id="ARBA00022892"/>
    </source>
</evidence>
<feature type="binding site" evidence="14">
    <location>
        <position position="132"/>
    </location>
    <ligand>
        <name>GTP</name>
        <dbReference type="ChEBI" id="CHEBI:37565"/>
    </ligand>
</feature>
<feature type="binding site" evidence="14">
    <location>
        <position position="34"/>
    </location>
    <ligand>
        <name>GTP</name>
        <dbReference type="ChEBI" id="CHEBI:37565"/>
    </ligand>
</feature>
<evidence type="ECO:0000256" key="1">
    <source>
        <dbReference type="ARBA" id="ARBA00004395"/>
    </source>
</evidence>
<feature type="binding site" evidence="13">
    <location>
        <position position="29"/>
    </location>
    <ligand>
        <name>Mg(2+)</name>
        <dbReference type="ChEBI" id="CHEBI:18420"/>
    </ligand>
</feature>
<feature type="binding site" evidence="14">
    <location>
        <position position="33"/>
    </location>
    <ligand>
        <name>GTP</name>
        <dbReference type="ChEBI" id="CHEBI:37565"/>
    </ligand>
</feature>
<keyword evidence="7 17" id="KW-0256">Endoplasmic reticulum</keyword>
<dbReference type="SMART" id="SM00178">
    <property type="entry name" value="SAR"/>
    <property type="match status" value="1"/>
</dbReference>
<dbReference type="EMBL" id="GL832978">
    <property type="protein sequence ID" value="EGD77557.1"/>
    <property type="molecule type" value="Genomic_DNA"/>
</dbReference>
<dbReference type="STRING" id="946362.F2UKA8"/>
<feature type="chain" id="PRO_5003288699" evidence="18">
    <location>
        <begin position="18"/>
        <end position="192"/>
    </location>
</feature>
<comment type="subcellular location">
    <subcellularLocation>
        <location evidence="2">Endoplasmic reticulum membrane</location>
        <topology evidence="2">Peripheral membrane protein</topology>
    </subcellularLocation>
    <subcellularLocation>
        <location evidence="1">Golgi apparatus membrane</location>
        <topology evidence="1">Peripheral membrane protein</topology>
    </subcellularLocation>
</comment>
<evidence type="ECO:0000256" key="13">
    <source>
        <dbReference type="PIRSR" id="PIRSR606687-1"/>
    </source>
</evidence>
<keyword evidence="5 14" id="KW-0547">Nucleotide-binding</keyword>
<accession>F2UKA8</accession>
<protein>
    <submittedName>
        <fullName evidence="19">Sar1</fullName>
    </submittedName>
</protein>
<keyword evidence="13" id="KW-0460">Magnesium</keyword>
<dbReference type="GeneID" id="16071001"/>
<evidence type="ECO:0000313" key="20">
    <source>
        <dbReference type="Proteomes" id="UP000007799"/>
    </source>
</evidence>
<dbReference type="SMART" id="SM00177">
    <property type="entry name" value="ARF"/>
    <property type="match status" value="1"/>
</dbReference>
<feature type="binding site" evidence="15">
    <location>
        <begin position="129"/>
        <end position="132"/>
    </location>
    <ligand>
        <name>GTP</name>
        <dbReference type="ChEBI" id="CHEBI:37565"/>
    </ligand>
</feature>
<keyword evidence="8 17" id="KW-0931">ER-Golgi transport</keyword>
<feature type="binding site" evidence="14">
    <location>
        <position position="129"/>
    </location>
    <ligand>
        <name>GTP</name>
        <dbReference type="ChEBI" id="CHEBI:37565"/>
    </ligand>
</feature>
<keyword evidence="9 17" id="KW-0653">Protein transport</keyword>
<dbReference type="GO" id="GO:0000139">
    <property type="term" value="C:Golgi membrane"/>
    <property type="evidence" value="ECO:0007669"/>
    <property type="project" value="UniProtKB-SubCell"/>
</dbReference>
<dbReference type="SUPFAM" id="SSF52540">
    <property type="entry name" value="P-loop containing nucleoside triphosphate hydrolases"/>
    <property type="match status" value="1"/>
</dbReference>
<dbReference type="eggNOG" id="KOG0077">
    <property type="taxonomic scope" value="Eukaryota"/>
</dbReference>
<dbReference type="PROSITE" id="PS51422">
    <property type="entry name" value="SAR1"/>
    <property type="match status" value="1"/>
</dbReference>
<evidence type="ECO:0000256" key="10">
    <source>
        <dbReference type="ARBA" id="ARBA00023034"/>
    </source>
</evidence>
<evidence type="ECO:0000256" key="3">
    <source>
        <dbReference type="ARBA" id="ARBA00007507"/>
    </source>
</evidence>
<gene>
    <name evidence="19" type="ORF">PTSG_08655</name>
</gene>
<dbReference type="OMA" id="GLWNKHG"/>
<evidence type="ECO:0000256" key="17">
    <source>
        <dbReference type="RuleBase" id="RU003926"/>
    </source>
</evidence>
<feature type="binding site" evidence="14">
    <location>
        <position position="32"/>
    </location>
    <ligand>
        <name>GTP</name>
        <dbReference type="ChEBI" id="CHEBI:37565"/>
    </ligand>
</feature>
<keyword evidence="12" id="KW-0472">Membrane</keyword>
<evidence type="ECO:0000256" key="6">
    <source>
        <dbReference type="ARBA" id="ARBA00022801"/>
    </source>
</evidence>
<keyword evidence="11 15" id="KW-0342">GTP-binding</keyword>
<dbReference type="InterPro" id="IPR006687">
    <property type="entry name" value="Small_GTPase_SAR1"/>
</dbReference>
<dbReference type="CDD" id="cd00879">
    <property type="entry name" value="Sar1"/>
    <property type="match status" value="1"/>
</dbReference>
<feature type="binding site" evidence="16">
    <location>
        <position position="34"/>
    </location>
    <ligand>
        <name>Mg(2+)</name>
        <dbReference type="ChEBI" id="CHEBI:18420"/>
    </ligand>
</feature>
<dbReference type="OrthoDB" id="15478at2759"/>
<evidence type="ECO:0000256" key="4">
    <source>
        <dbReference type="ARBA" id="ARBA00022448"/>
    </source>
</evidence>
<dbReference type="GO" id="GO:0005525">
    <property type="term" value="F:GTP binding"/>
    <property type="evidence" value="ECO:0007669"/>
    <property type="project" value="UniProtKB-KW"/>
</dbReference>
<dbReference type="KEGG" id="sre:PTSG_08655"/>
<dbReference type="Pfam" id="PF00025">
    <property type="entry name" value="Arf"/>
    <property type="match status" value="1"/>
</dbReference>
<dbReference type="GO" id="GO:0005789">
    <property type="term" value="C:endoplasmic reticulum membrane"/>
    <property type="evidence" value="ECO:0007669"/>
    <property type="project" value="UniProtKB-SubCell"/>
</dbReference>
<dbReference type="Gene3D" id="3.40.50.300">
    <property type="entry name" value="P-loop containing nucleotide triphosphate hydrolases"/>
    <property type="match status" value="1"/>
</dbReference>
<keyword evidence="18" id="KW-0732">Signal</keyword>
<dbReference type="GO" id="GO:0016192">
    <property type="term" value="P:vesicle-mediated transport"/>
    <property type="evidence" value="ECO:0007669"/>
    <property type="project" value="UniProtKB-KW"/>
</dbReference>
<dbReference type="PANTHER" id="PTHR45684">
    <property type="entry name" value="RE74312P"/>
    <property type="match status" value="1"/>
</dbReference>
<evidence type="ECO:0000256" key="12">
    <source>
        <dbReference type="ARBA" id="ARBA00023136"/>
    </source>
</evidence>
<evidence type="ECO:0000256" key="9">
    <source>
        <dbReference type="ARBA" id="ARBA00022927"/>
    </source>
</evidence>
<reference evidence="19" key="1">
    <citation type="submission" date="2009-08" db="EMBL/GenBank/DDBJ databases">
        <title>Annotation of Salpingoeca rosetta.</title>
        <authorList>
            <consortium name="The Broad Institute Genome Sequencing Platform"/>
            <person name="Russ C."/>
            <person name="Cuomo C."/>
            <person name="Burger G."/>
            <person name="Gray M.W."/>
            <person name="Holland P.W.H."/>
            <person name="King N."/>
            <person name="Lang F.B.F."/>
            <person name="Roger A.J."/>
            <person name="Ruiz-Trillo I."/>
            <person name="Young S.K."/>
            <person name="Zeng Q."/>
            <person name="Gargeya S."/>
            <person name="Alvarado L."/>
            <person name="Berlin A."/>
            <person name="Chapman S.B."/>
            <person name="Chen Z."/>
            <person name="Freedman E."/>
            <person name="Gellesch M."/>
            <person name="Goldberg J."/>
            <person name="Griggs A."/>
            <person name="Gujja S."/>
            <person name="Heilman E."/>
            <person name="Heiman D."/>
            <person name="Howarth C."/>
            <person name="Mehta T."/>
            <person name="Neiman D."/>
            <person name="Pearson M."/>
            <person name="Roberts A."/>
            <person name="Saif S."/>
            <person name="Shea T."/>
            <person name="Shenoy N."/>
            <person name="Sisk P."/>
            <person name="Stolte C."/>
            <person name="Sykes S."/>
            <person name="White J."/>
            <person name="Yandava C."/>
            <person name="Haas B."/>
            <person name="Nusbaum C."/>
            <person name="Birren B."/>
        </authorList>
    </citation>
    <scope>NUCLEOTIDE SEQUENCE [LARGE SCALE GENOMIC DNA]</scope>
    <source>
        <strain evidence="19">ATCC 50818</strain>
    </source>
</reference>
<evidence type="ECO:0000256" key="5">
    <source>
        <dbReference type="ARBA" id="ARBA00022741"/>
    </source>
</evidence>
<proteinExistence type="inferred from homology"/>
<keyword evidence="13" id="KW-0479">Metal-binding</keyword>
<dbReference type="GO" id="GO:0006886">
    <property type="term" value="P:intracellular protein transport"/>
    <property type="evidence" value="ECO:0007669"/>
    <property type="project" value="InterPro"/>
</dbReference>
<dbReference type="Proteomes" id="UP000007799">
    <property type="component" value="Unassembled WGS sequence"/>
</dbReference>
<feature type="binding site" evidence="16">
    <location>
        <position position="51"/>
    </location>
    <ligand>
        <name>Mg(2+)</name>
        <dbReference type="ChEBI" id="CHEBI:18420"/>
    </ligand>
</feature>
<dbReference type="FunFam" id="3.40.50.300:FF:000161">
    <property type="entry name" value="Small COPII coat GTPase"/>
    <property type="match status" value="1"/>
</dbReference>
<dbReference type="PRINTS" id="PR00328">
    <property type="entry name" value="SAR1GTPBP"/>
</dbReference>
<feature type="binding site" evidence="14">
    <location>
        <position position="176"/>
    </location>
    <ligand>
        <name>GTP</name>
        <dbReference type="ChEBI" id="CHEBI:37565"/>
    </ligand>
</feature>
<organism evidence="20">
    <name type="scientific">Salpingoeca rosetta (strain ATCC 50818 / BSB-021)</name>
    <dbReference type="NCBI Taxonomy" id="946362"/>
    <lineage>
        <taxon>Eukaryota</taxon>
        <taxon>Choanoflagellata</taxon>
        <taxon>Craspedida</taxon>
        <taxon>Salpingoecidae</taxon>
        <taxon>Salpingoeca</taxon>
    </lineage>
</organism>
<dbReference type="AlphaFoldDB" id="F2UKA8"/>
<evidence type="ECO:0000256" key="11">
    <source>
        <dbReference type="ARBA" id="ARBA00023134"/>
    </source>
</evidence>
<dbReference type="GO" id="GO:0003924">
    <property type="term" value="F:GTPase activity"/>
    <property type="evidence" value="ECO:0007669"/>
    <property type="project" value="InterPro"/>
</dbReference>
<dbReference type="PROSITE" id="PS51417">
    <property type="entry name" value="ARF"/>
    <property type="match status" value="1"/>
</dbReference>
<evidence type="ECO:0000256" key="15">
    <source>
        <dbReference type="PIRSR" id="PIRSR606689-1"/>
    </source>
</evidence>
<keyword evidence="6" id="KW-0378">Hydrolase</keyword>
<dbReference type="InParanoid" id="F2UKA8"/>
<dbReference type="RefSeq" id="XP_004990445.1">
    <property type="nucleotide sequence ID" value="XM_004990388.1"/>
</dbReference>
<dbReference type="InterPro" id="IPR006689">
    <property type="entry name" value="Small_GTPase_ARF/SAR"/>
</dbReference>
<keyword evidence="10 17" id="KW-0333">Golgi apparatus</keyword>
<dbReference type="FunCoup" id="F2UKA8">
    <property type="interactions" value="1494"/>
</dbReference>
<dbReference type="NCBIfam" id="TIGR00231">
    <property type="entry name" value="small_GTP"/>
    <property type="match status" value="1"/>
</dbReference>
<comment type="similarity">
    <text evidence="3 17">Belongs to the small GTPase superfamily. SAR1 family.</text>
</comment>
<feature type="binding site" evidence="14">
    <location>
        <position position="35"/>
    </location>
    <ligand>
        <name>GTP</name>
        <dbReference type="ChEBI" id="CHEBI:37565"/>
    </ligand>
</feature>
<feature type="binding site" evidence="15">
    <location>
        <position position="73"/>
    </location>
    <ligand>
        <name>GTP</name>
        <dbReference type="ChEBI" id="CHEBI:37565"/>
    </ligand>
</feature>
<evidence type="ECO:0000313" key="19">
    <source>
        <dbReference type="EMBL" id="EGD77557.1"/>
    </source>
</evidence>
<feature type="binding site" evidence="14">
    <location>
        <position position="175"/>
    </location>
    <ligand>
        <name>GTP</name>
        <dbReference type="ChEBI" id="CHEBI:37565"/>
    </ligand>
</feature>
<sequence length="192" mass="20843">MFLVDWFWGLLSSLGLANKSGKLVFLGLDAAGKTTLLNMLRDGRVQAAPPTLYPTAEELSIAGITFTTHDLGGHKQARRVWKTYFPAVNAIVFMVDASDRDRFKESKAELDALLGDEAISNIPIVVLGNKIDIPGAAGEEELRAALGLIGQTTGKGTVPKSSLASRPLELFMCTVIKKQGYGDAFRWLSQYL</sequence>